<proteinExistence type="predicted"/>
<accession>A0ABQ8Z4Z8</accession>
<keyword evidence="2" id="KW-1185">Reference proteome</keyword>
<organism evidence="1 2">
    <name type="scientific">Anaeramoeba flamelloides</name>
    <dbReference type="NCBI Taxonomy" id="1746091"/>
    <lineage>
        <taxon>Eukaryota</taxon>
        <taxon>Metamonada</taxon>
        <taxon>Anaeramoebidae</taxon>
        <taxon>Anaeramoeba</taxon>
    </lineage>
</organism>
<dbReference type="EMBL" id="JAOAOG010000054">
    <property type="protein sequence ID" value="KAJ6251876.1"/>
    <property type="molecule type" value="Genomic_DNA"/>
</dbReference>
<reference evidence="1" key="1">
    <citation type="submission" date="2022-08" db="EMBL/GenBank/DDBJ databases">
        <title>Novel sulfate-reducing endosymbionts in the free-living metamonad Anaeramoeba.</title>
        <authorList>
            <person name="Jerlstrom-Hultqvist J."/>
            <person name="Cepicka I."/>
            <person name="Gallot-Lavallee L."/>
            <person name="Salas-Leiva D."/>
            <person name="Curtis B.A."/>
            <person name="Zahonova K."/>
            <person name="Pipaliya S."/>
            <person name="Dacks J."/>
            <person name="Roger A.J."/>
        </authorList>
    </citation>
    <scope>NUCLEOTIDE SEQUENCE</scope>
    <source>
        <strain evidence="1">Schooner1</strain>
    </source>
</reference>
<gene>
    <name evidence="1" type="ORF">M0813_01648</name>
</gene>
<dbReference type="Proteomes" id="UP001150062">
    <property type="component" value="Unassembled WGS sequence"/>
</dbReference>
<protein>
    <submittedName>
        <fullName evidence="1">Uncharacterized protein</fullName>
    </submittedName>
</protein>
<comment type="caution">
    <text evidence="1">The sequence shown here is derived from an EMBL/GenBank/DDBJ whole genome shotgun (WGS) entry which is preliminary data.</text>
</comment>
<evidence type="ECO:0000313" key="1">
    <source>
        <dbReference type="EMBL" id="KAJ6251876.1"/>
    </source>
</evidence>
<name>A0ABQ8Z4Z8_9EUKA</name>
<sequence>MSFLTQFVSSLYEYLDKQQHVTKMIAGKFLEFENDLIYENIFDEINKASLSIISVQQHIKTNYKRCFFYSKQTKKRKNKRNNDESSKQKIQNNFDLSFFDSQMFRLLLVLEWKLLSITALLQSRIIRKDTENFWVNDLSENEGFEKICNETSDNFIEIIEKLSTMSESCLKKEGFRERKGIKLRDYYQKKFSKVAKVLNEMKKKD</sequence>
<evidence type="ECO:0000313" key="2">
    <source>
        <dbReference type="Proteomes" id="UP001150062"/>
    </source>
</evidence>